<dbReference type="GO" id="GO:0003714">
    <property type="term" value="F:transcription corepressor activity"/>
    <property type="evidence" value="ECO:0007669"/>
    <property type="project" value="TreeGrafter"/>
</dbReference>
<evidence type="ECO:0000256" key="1">
    <source>
        <dbReference type="ARBA" id="ARBA00004123"/>
    </source>
</evidence>
<dbReference type="EMBL" id="JBBPBK010000007">
    <property type="protein sequence ID" value="KAK9282051.1"/>
    <property type="molecule type" value="Genomic_DNA"/>
</dbReference>
<evidence type="ECO:0000313" key="6">
    <source>
        <dbReference type="EMBL" id="KAK9282051.1"/>
    </source>
</evidence>
<evidence type="ECO:0000256" key="4">
    <source>
        <dbReference type="ARBA" id="ARBA00023242"/>
    </source>
</evidence>
<name>A0AAP0RPC6_LIQFO</name>
<dbReference type="FunFam" id="1.10.10.60:FF:000374">
    <property type="entry name" value="Arginine-glutamic acid dipeptide repeat protein"/>
    <property type="match status" value="1"/>
</dbReference>
<keyword evidence="7" id="KW-1185">Reference proteome</keyword>
<dbReference type="GO" id="GO:0005634">
    <property type="term" value="C:nucleus"/>
    <property type="evidence" value="ECO:0007669"/>
    <property type="project" value="UniProtKB-SubCell"/>
</dbReference>
<dbReference type="InterPro" id="IPR009057">
    <property type="entry name" value="Homeodomain-like_sf"/>
</dbReference>
<accession>A0AAP0RPC6</accession>
<gene>
    <name evidence="6" type="ORF">L1049_004963</name>
</gene>
<dbReference type="AlphaFoldDB" id="A0AAP0RPC6"/>
<keyword evidence="3" id="KW-0804">Transcription</keyword>
<evidence type="ECO:0000259" key="5">
    <source>
        <dbReference type="PROSITE" id="PS51293"/>
    </source>
</evidence>
<protein>
    <recommendedName>
        <fullName evidence="5">SANT domain-containing protein</fullName>
    </recommendedName>
</protein>
<comment type="caution">
    <text evidence="6">The sequence shown here is derived from an EMBL/GenBank/DDBJ whole genome shotgun (WGS) entry which is preliminary data.</text>
</comment>
<evidence type="ECO:0000256" key="3">
    <source>
        <dbReference type="ARBA" id="ARBA00023163"/>
    </source>
</evidence>
<dbReference type="Proteomes" id="UP001415857">
    <property type="component" value="Unassembled WGS sequence"/>
</dbReference>
<evidence type="ECO:0000313" key="7">
    <source>
        <dbReference type="Proteomes" id="UP001415857"/>
    </source>
</evidence>
<keyword evidence="2" id="KW-0805">Transcription regulation</keyword>
<proteinExistence type="predicted"/>
<sequence length="441" mass="49957">MVTECLRRLMCPLLRRNQGRRSNGPLHDTPQEFNHRIHESSTLLHEMDLIPSDNNMECIEDESAQQLLHPCTSDIGESSQHLLFPCTSVTGDIFGDPEVLPRVGDQYQAQIPPLLAEYDHSQLVKKPDIEVMVNILNTFFLGLPIPIMWVHDEVENLKQDVVDILCSQADGVNINGLVKLENSEECQISLNDENTNIKVEPLNTALGDGKGGEMSGLQLRDDKMDVDLILPQDRKAQLDQRGKGYCPLPGSLGESWSDIERDSLLLGLYIFGKNFLLVKKFVESKEMGDILSFYYGKFYQSNGYHKWSECRKTRSRRCIHGQRIFTGGRQQELLSRLFPRVAEECQIMLVEVSRTFGERKISLEEYVFTLKDAVGINMLIEEVGIGRGKQDLTRIALEPIKTNQVFPLRPELPNGKACSSLSCRDIIKFLTGDFLVEQSSI</sequence>
<reference evidence="6 7" key="1">
    <citation type="journal article" date="2024" name="Plant J.">
        <title>Genome sequences and population genomics reveal climatic adaptation and genomic divergence between two closely related sweetgum species.</title>
        <authorList>
            <person name="Xu W.Q."/>
            <person name="Ren C.Q."/>
            <person name="Zhang X.Y."/>
            <person name="Comes H.P."/>
            <person name="Liu X.H."/>
            <person name="Li Y.G."/>
            <person name="Kettle C.J."/>
            <person name="Jalonen R."/>
            <person name="Gaisberger H."/>
            <person name="Ma Y.Z."/>
            <person name="Qiu Y.X."/>
        </authorList>
    </citation>
    <scope>NUCLEOTIDE SEQUENCE [LARGE SCALE GENOMIC DNA]</scope>
    <source>
        <strain evidence="6">Hangzhou</strain>
    </source>
</reference>
<dbReference type="InterPro" id="IPR017884">
    <property type="entry name" value="SANT_dom"/>
</dbReference>
<dbReference type="SUPFAM" id="SSF46689">
    <property type="entry name" value="Homeodomain-like"/>
    <property type="match status" value="1"/>
</dbReference>
<dbReference type="Gene3D" id="1.10.10.60">
    <property type="entry name" value="Homeodomain-like"/>
    <property type="match status" value="1"/>
</dbReference>
<evidence type="ECO:0000256" key="2">
    <source>
        <dbReference type="ARBA" id="ARBA00023015"/>
    </source>
</evidence>
<dbReference type="PROSITE" id="PS51293">
    <property type="entry name" value="SANT"/>
    <property type="match status" value="1"/>
</dbReference>
<dbReference type="PANTHER" id="PTHR13859:SF11">
    <property type="entry name" value="GRUNGE, ISOFORM J"/>
    <property type="match status" value="1"/>
</dbReference>
<dbReference type="PANTHER" id="PTHR13859">
    <property type="entry name" value="ATROPHIN-RELATED"/>
    <property type="match status" value="1"/>
</dbReference>
<dbReference type="Pfam" id="PF25826">
    <property type="entry name" value="DUF7952"/>
    <property type="match status" value="1"/>
</dbReference>
<keyword evidence="4" id="KW-0539">Nucleus</keyword>
<comment type="subcellular location">
    <subcellularLocation>
        <location evidence="1">Nucleus</location>
    </subcellularLocation>
</comment>
<dbReference type="InterPro" id="IPR057712">
    <property type="entry name" value="DUF7952"/>
</dbReference>
<feature type="domain" description="SANT" evidence="5">
    <location>
        <begin position="251"/>
        <end position="302"/>
    </location>
</feature>
<organism evidence="6 7">
    <name type="scientific">Liquidambar formosana</name>
    <name type="common">Formosan gum</name>
    <dbReference type="NCBI Taxonomy" id="63359"/>
    <lineage>
        <taxon>Eukaryota</taxon>
        <taxon>Viridiplantae</taxon>
        <taxon>Streptophyta</taxon>
        <taxon>Embryophyta</taxon>
        <taxon>Tracheophyta</taxon>
        <taxon>Spermatophyta</taxon>
        <taxon>Magnoliopsida</taxon>
        <taxon>eudicotyledons</taxon>
        <taxon>Gunneridae</taxon>
        <taxon>Pentapetalae</taxon>
        <taxon>Saxifragales</taxon>
        <taxon>Altingiaceae</taxon>
        <taxon>Liquidambar</taxon>
    </lineage>
</organism>